<evidence type="ECO:0000256" key="3">
    <source>
        <dbReference type="ARBA" id="ARBA00023136"/>
    </source>
</evidence>
<comment type="similarity">
    <text evidence="2">Belongs to the band 7/mec-2 family.</text>
</comment>
<evidence type="ECO:0000256" key="5">
    <source>
        <dbReference type="SAM" id="Phobius"/>
    </source>
</evidence>
<dbReference type="InterPro" id="IPR018080">
    <property type="entry name" value="Band_7/stomatin-like_CS"/>
</dbReference>
<dbReference type="Gene3D" id="6.10.250.2090">
    <property type="match status" value="1"/>
</dbReference>
<name>A0A9J7LID4_BRAFL</name>
<accession>A0A9J7LID4</accession>
<dbReference type="Gene3D" id="3.30.479.30">
    <property type="entry name" value="Band 7 domain"/>
    <property type="match status" value="1"/>
</dbReference>
<evidence type="ECO:0000256" key="1">
    <source>
        <dbReference type="ARBA" id="ARBA00004370"/>
    </source>
</evidence>
<dbReference type="Proteomes" id="UP000001554">
    <property type="component" value="Chromosome 8"/>
</dbReference>
<evidence type="ECO:0000256" key="2">
    <source>
        <dbReference type="ARBA" id="ARBA00008164"/>
    </source>
</evidence>
<evidence type="ECO:0000256" key="4">
    <source>
        <dbReference type="SAM" id="MobiDB-lite"/>
    </source>
</evidence>
<dbReference type="InterPro" id="IPR036013">
    <property type="entry name" value="Band_7/SPFH_dom_sf"/>
</dbReference>
<dbReference type="OMA" id="ENISHTM"/>
<reference evidence="7" key="1">
    <citation type="journal article" date="2020" name="Nat. Ecol. Evol.">
        <title>Deeply conserved synteny resolves early events in vertebrate evolution.</title>
        <authorList>
            <person name="Simakov O."/>
            <person name="Marletaz F."/>
            <person name="Yue J.X."/>
            <person name="O'Connell B."/>
            <person name="Jenkins J."/>
            <person name="Brandt A."/>
            <person name="Calef R."/>
            <person name="Tung C.H."/>
            <person name="Huang T.K."/>
            <person name="Schmutz J."/>
            <person name="Satoh N."/>
            <person name="Yu J.K."/>
            <person name="Putnam N.H."/>
            <person name="Green R.E."/>
            <person name="Rokhsar D.S."/>
        </authorList>
    </citation>
    <scope>NUCLEOTIDE SEQUENCE [LARGE SCALE GENOMIC DNA]</scope>
    <source>
        <strain evidence="7">S238N-H82</strain>
    </source>
</reference>
<dbReference type="PRINTS" id="PR00721">
    <property type="entry name" value="STOMATIN"/>
</dbReference>
<dbReference type="CDD" id="cd03403">
    <property type="entry name" value="SPFH_stomatin"/>
    <property type="match status" value="1"/>
</dbReference>
<sequence>MTDSDQSQLAVISGAPDQEPKSVPFYKYNQPPRQSAQFMSYNRVTPDNKPHQDMASYNMQQQQGFVMKEDRDNRPIGSYEDEDAGLGFCGWIITIISYIIVICTFPIALCICIKVVQEYERAVIFRLGRLLPGGAKGPGIFFILPCTDDYKKVDLRTLSFNVPPQEILTKDSVTVSVDAVVYFRVSNATISVANVENANQSTRLLAQTTLRNILGTKNLTEILSDRENISHTMQSQLDEATDPWGIKVERVEIKDVRLPVQLQRAMAAEAEAAREARAKVIAAEGEMNASRALKEAADVIAMSPSALQLRYLQTLTSISAEKNSTIIFPLPIDLINNMMKK</sequence>
<evidence type="ECO:0000259" key="6">
    <source>
        <dbReference type="SMART" id="SM00244"/>
    </source>
</evidence>
<dbReference type="OrthoDB" id="2105077at2759"/>
<protein>
    <submittedName>
        <fullName evidence="8">Erythrocyte band 7 integral membrane protein-like</fullName>
    </submittedName>
</protein>
<gene>
    <name evidence="8" type="primary">LOC118420635</name>
</gene>
<dbReference type="PANTHER" id="PTHR10264:SF127">
    <property type="entry name" value="PODOCIN"/>
    <property type="match status" value="1"/>
</dbReference>
<keyword evidence="3 5" id="KW-0472">Membrane</keyword>
<dbReference type="SUPFAM" id="SSF117892">
    <property type="entry name" value="Band 7/SPFH domain"/>
    <property type="match status" value="1"/>
</dbReference>
<dbReference type="Pfam" id="PF01145">
    <property type="entry name" value="Band_7"/>
    <property type="match status" value="1"/>
</dbReference>
<feature type="transmembrane region" description="Helical" evidence="5">
    <location>
        <begin position="91"/>
        <end position="116"/>
    </location>
</feature>
<dbReference type="InterPro" id="IPR001107">
    <property type="entry name" value="Band_7"/>
</dbReference>
<feature type="region of interest" description="Disordered" evidence="4">
    <location>
        <begin position="1"/>
        <end position="27"/>
    </location>
</feature>
<reference evidence="8" key="2">
    <citation type="submission" date="2025-08" db="UniProtKB">
        <authorList>
            <consortium name="RefSeq"/>
        </authorList>
    </citation>
    <scope>IDENTIFICATION</scope>
    <source>
        <strain evidence="8">S238N-H82</strain>
        <tissue evidence="8">Testes</tissue>
    </source>
</reference>
<dbReference type="AlphaFoldDB" id="A0A9J7LID4"/>
<dbReference type="InterPro" id="IPR043202">
    <property type="entry name" value="Band-7_stomatin-like"/>
</dbReference>
<dbReference type="GO" id="GO:0005886">
    <property type="term" value="C:plasma membrane"/>
    <property type="evidence" value="ECO:0000318"/>
    <property type="project" value="GO_Central"/>
</dbReference>
<dbReference type="InterPro" id="IPR001972">
    <property type="entry name" value="Stomatin_HflK_fam"/>
</dbReference>
<evidence type="ECO:0000313" key="7">
    <source>
        <dbReference type="Proteomes" id="UP000001554"/>
    </source>
</evidence>
<keyword evidence="5" id="KW-1133">Transmembrane helix</keyword>
<dbReference type="GeneID" id="118420635"/>
<feature type="compositionally biased region" description="Polar residues" evidence="4">
    <location>
        <begin position="1"/>
        <end position="10"/>
    </location>
</feature>
<dbReference type="KEGG" id="bfo:118420635"/>
<feature type="domain" description="Band 7" evidence="6">
    <location>
        <begin position="111"/>
        <end position="270"/>
    </location>
</feature>
<organism evidence="7 8">
    <name type="scientific">Branchiostoma floridae</name>
    <name type="common">Florida lancelet</name>
    <name type="synonym">Amphioxus</name>
    <dbReference type="NCBI Taxonomy" id="7739"/>
    <lineage>
        <taxon>Eukaryota</taxon>
        <taxon>Metazoa</taxon>
        <taxon>Chordata</taxon>
        <taxon>Cephalochordata</taxon>
        <taxon>Leptocardii</taxon>
        <taxon>Amphioxiformes</taxon>
        <taxon>Branchiostomatidae</taxon>
        <taxon>Branchiostoma</taxon>
    </lineage>
</organism>
<proteinExistence type="inferred from homology"/>
<evidence type="ECO:0000313" key="8">
    <source>
        <dbReference type="RefSeq" id="XP_035683392.1"/>
    </source>
</evidence>
<dbReference type="PANTHER" id="PTHR10264">
    <property type="entry name" value="BAND 7 PROTEIN-RELATED"/>
    <property type="match status" value="1"/>
</dbReference>
<keyword evidence="7" id="KW-1185">Reference proteome</keyword>
<dbReference type="PROSITE" id="PS01270">
    <property type="entry name" value="BAND_7"/>
    <property type="match status" value="1"/>
</dbReference>
<keyword evidence="5" id="KW-0812">Transmembrane</keyword>
<comment type="subcellular location">
    <subcellularLocation>
        <location evidence="1">Membrane</location>
    </subcellularLocation>
</comment>
<dbReference type="RefSeq" id="XP_035683392.1">
    <property type="nucleotide sequence ID" value="XM_035827499.1"/>
</dbReference>
<dbReference type="FunFam" id="3.30.479.30:FF:000026">
    <property type="entry name" value="Uncharacterized protein"/>
    <property type="match status" value="1"/>
</dbReference>
<dbReference type="SMART" id="SM00244">
    <property type="entry name" value="PHB"/>
    <property type="match status" value="1"/>
</dbReference>